<comment type="caution">
    <text evidence="1">The sequence shown here is derived from an EMBL/GenBank/DDBJ whole genome shotgun (WGS) entry which is preliminary data.</text>
</comment>
<protein>
    <submittedName>
        <fullName evidence="1">Uncharacterized protein</fullName>
    </submittedName>
</protein>
<sequence>MPMFVAMCPPAESPTRNTRDMFASKVPRAGPDPRLGAFDVVALRRPFNRQGGGH</sequence>
<proteinExistence type="predicted"/>
<gene>
    <name evidence="1" type="ORF">HKK74_11470</name>
</gene>
<dbReference type="Proteomes" id="UP000805614">
    <property type="component" value="Unassembled WGS sequence"/>
</dbReference>
<evidence type="ECO:0000313" key="1">
    <source>
        <dbReference type="EMBL" id="MBC6466112.1"/>
    </source>
</evidence>
<organism evidence="1 2">
    <name type="scientific">Actinomadura alba</name>
    <dbReference type="NCBI Taxonomy" id="406431"/>
    <lineage>
        <taxon>Bacteria</taxon>
        <taxon>Bacillati</taxon>
        <taxon>Actinomycetota</taxon>
        <taxon>Actinomycetes</taxon>
        <taxon>Streptosporangiales</taxon>
        <taxon>Thermomonosporaceae</taxon>
        <taxon>Actinomadura</taxon>
    </lineage>
</organism>
<reference evidence="1 2" key="1">
    <citation type="submission" date="2020-06" db="EMBL/GenBank/DDBJ databases">
        <title>Actinomadura xiongansis sp. nov., isolated from soil of Baiyangdian.</title>
        <authorList>
            <person name="Zhang X."/>
        </authorList>
    </citation>
    <scope>NUCLEOTIDE SEQUENCE [LARGE SCALE GENOMIC DNA]</scope>
    <source>
        <strain evidence="1 2">HBUM206468</strain>
    </source>
</reference>
<dbReference type="EMBL" id="JABVEC010000007">
    <property type="protein sequence ID" value="MBC6466112.1"/>
    <property type="molecule type" value="Genomic_DNA"/>
</dbReference>
<keyword evidence="2" id="KW-1185">Reference proteome</keyword>
<evidence type="ECO:0000313" key="2">
    <source>
        <dbReference type="Proteomes" id="UP000805614"/>
    </source>
</evidence>
<name>A0ABR7LMP1_9ACTN</name>
<accession>A0ABR7LMP1</accession>